<dbReference type="Pfam" id="PF00903">
    <property type="entry name" value="Glyoxalase"/>
    <property type="match status" value="1"/>
</dbReference>
<organism evidence="3 6">
    <name type="scientific">Aliirhizobium cellulosilyticum</name>
    <dbReference type="NCBI Taxonomy" id="393664"/>
    <lineage>
        <taxon>Bacteria</taxon>
        <taxon>Pseudomonadati</taxon>
        <taxon>Pseudomonadota</taxon>
        <taxon>Alphaproteobacteria</taxon>
        <taxon>Hyphomicrobiales</taxon>
        <taxon>Rhizobiaceae</taxon>
        <taxon>Aliirhizobium</taxon>
    </lineage>
</organism>
<evidence type="ECO:0000313" key="6">
    <source>
        <dbReference type="Proteomes" id="UP000524535"/>
    </source>
</evidence>
<sequence length="119" mass="13487">MPNLDHVNIHTRDAAVMIDFLTTLLGVEEGYRPPFGMPGHWLYLEGHPAIHLNVVERENDFPQGMLNHAAFAFFDRDDAISRAKATGYRLEHDEIPGAGIGQIFVYGPEGIRIELQYRQ</sequence>
<accession>A0A7W6TG03</accession>
<dbReference type="EMBL" id="JACIGY010000002">
    <property type="protein sequence ID" value="MBB4411620.1"/>
    <property type="molecule type" value="Genomic_DNA"/>
</dbReference>
<keyword evidence="3" id="KW-0223">Dioxygenase</keyword>
<dbReference type="EMBL" id="JACIHM010000002">
    <property type="protein sequence ID" value="MBB4446311.1"/>
    <property type="molecule type" value="Genomic_DNA"/>
</dbReference>
<dbReference type="Proteomes" id="UP000576087">
    <property type="component" value="Unassembled WGS sequence"/>
</dbReference>
<dbReference type="RefSeq" id="WP_183822908.1">
    <property type="nucleotide sequence ID" value="NZ_JACIGW010000002.1"/>
</dbReference>
<comment type="caution">
    <text evidence="3">The sequence shown here is derived from an EMBL/GenBank/DDBJ whole genome shotgun (WGS) entry which is preliminary data.</text>
</comment>
<evidence type="ECO:0000313" key="7">
    <source>
        <dbReference type="Proteomes" id="UP000576087"/>
    </source>
</evidence>
<reference evidence="5 6" key="1">
    <citation type="submission" date="2020-08" db="EMBL/GenBank/DDBJ databases">
        <title>Genomic Encyclopedia of Type Strains, Phase IV (KMG-V): Genome sequencing to study the core and pangenomes of soil and plant-associated prokaryotes.</title>
        <authorList>
            <person name="Whitman W."/>
        </authorList>
    </citation>
    <scope>NUCLEOTIDE SEQUENCE [LARGE SCALE GENOMIC DNA]</scope>
    <source>
        <strain evidence="3 6">SEMIA 444</strain>
        <strain evidence="2 5">SEMIA 448</strain>
        <strain evidence="4 7">SEMIA 452</strain>
    </source>
</reference>
<dbReference type="Gene3D" id="3.10.180.10">
    <property type="entry name" value="2,3-Dihydroxybiphenyl 1,2-Dioxygenase, domain 1"/>
    <property type="match status" value="1"/>
</dbReference>
<dbReference type="Proteomes" id="UP000520770">
    <property type="component" value="Unassembled WGS sequence"/>
</dbReference>
<dbReference type="GO" id="GO:0016829">
    <property type="term" value="F:lyase activity"/>
    <property type="evidence" value="ECO:0007669"/>
    <property type="project" value="UniProtKB-KW"/>
</dbReference>
<evidence type="ECO:0000259" key="1">
    <source>
        <dbReference type="PROSITE" id="PS51819"/>
    </source>
</evidence>
<keyword evidence="3" id="KW-0560">Oxidoreductase</keyword>
<dbReference type="AlphaFoldDB" id="A0A7W6TG03"/>
<gene>
    <name evidence="3" type="ORF">GGE31_002125</name>
    <name evidence="2" type="ORF">GGE33_002126</name>
    <name evidence="4" type="ORF">GGE35_002127</name>
</gene>
<evidence type="ECO:0000313" key="3">
    <source>
        <dbReference type="EMBL" id="MBB4411620.1"/>
    </source>
</evidence>
<evidence type="ECO:0000313" key="4">
    <source>
        <dbReference type="EMBL" id="MBB4446311.1"/>
    </source>
</evidence>
<dbReference type="PROSITE" id="PS51819">
    <property type="entry name" value="VOC"/>
    <property type="match status" value="1"/>
</dbReference>
<dbReference type="InterPro" id="IPR004360">
    <property type="entry name" value="Glyas_Fos-R_dOase_dom"/>
</dbReference>
<dbReference type="SUPFAM" id="SSF54593">
    <property type="entry name" value="Glyoxalase/Bleomycin resistance protein/Dihydroxybiphenyl dioxygenase"/>
    <property type="match status" value="1"/>
</dbReference>
<protein>
    <submittedName>
        <fullName evidence="3">Catechol 2,3-dioxygenase-like lactoylglutathione lyase family enzyme</fullName>
    </submittedName>
</protein>
<dbReference type="EMBL" id="JACIGW010000002">
    <property type="protein sequence ID" value="MBB4348384.1"/>
    <property type="molecule type" value="Genomic_DNA"/>
</dbReference>
<evidence type="ECO:0000313" key="2">
    <source>
        <dbReference type="EMBL" id="MBB4348384.1"/>
    </source>
</evidence>
<keyword evidence="3" id="KW-0456">Lyase</keyword>
<dbReference type="Proteomes" id="UP000524535">
    <property type="component" value="Unassembled WGS sequence"/>
</dbReference>
<dbReference type="GO" id="GO:0051213">
    <property type="term" value="F:dioxygenase activity"/>
    <property type="evidence" value="ECO:0007669"/>
    <property type="project" value="UniProtKB-KW"/>
</dbReference>
<proteinExistence type="predicted"/>
<keyword evidence="6" id="KW-1185">Reference proteome</keyword>
<name>A0A7W6TG03_9HYPH</name>
<evidence type="ECO:0000313" key="5">
    <source>
        <dbReference type="Proteomes" id="UP000520770"/>
    </source>
</evidence>
<feature type="domain" description="VOC" evidence="1">
    <location>
        <begin position="3"/>
        <end position="118"/>
    </location>
</feature>
<dbReference type="InterPro" id="IPR037523">
    <property type="entry name" value="VOC_core"/>
</dbReference>
<dbReference type="InterPro" id="IPR029068">
    <property type="entry name" value="Glyas_Bleomycin-R_OHBP_Dase"/>
</dbReference>